<accession>A0A8S4AH47</accession>
<dbReference type="SMART" id="SM00724">
    <property type="entry name" value="TLC"/>
    <property type="match status" value="1"/>
</dbReference>
<gene>
    <name evidence="9" type="ORF">MMEN_LOCUS3008</name>
</gene>
<feature type="transmembrane region" description="Helical" evidence="7">
    <location>
        <begin position="100"/>
        <end position="123"/>
    </location>
</feature>
<dbReference type="GO" id="GO:0097001">
    <property type="term" value="F:ceramide binding"/>
    <property type="evidence" value="ECO:0007669"/>
    <property type="project" value="TreeGrafter"/>
</dbReference>
<evidence type="ECO:0000256" key="5">
    <source>
        <dbReference type="PROSITE-ProRule" id="PRU00205"/>
    </source>
</evidence>
<dbReference type="OrthoDB" id="10052906at2759"/>
<dbReference type="InterPro" id="IPR050846">
    <property type="entry name" value="TLCD"/>
</dbReference>
<feature type="region of interest" description="Disordered" evidence="6">
    <location>
        <begin position="342"/>
        <end position="362"/>
    </location>
</feature>
<dbReference type="GO" id="GO:0016020">
    <property type="term" value="C:membrane"/>
    <property type="evidence" value="ECO:0007669"/>
    <property type="project" value="UniProtKB-SubCell"/>
</dbReference>
<keyword evidence="3 7" id="KW-1133">Transmembrane helix</keyword>
<evidence type="ECO:0000256" key="3">
    <source>
        <dbReference type="ARBA" id="ARBA00022989"/>
    </source>
</evidence>
<feature type="domain" description="TLC" evidence="8">
    <location>
        <begin position="135"/>
        <end position="335"/>
    </location>
</feature>
<comment type="caution">
    <text evidence="9">The sequence shown here is derived from an EMBL/GenBank/DDBJ whole genome shotgun (WGS) entry which is preliminary data.</text>
</comment>
<feature type="transmembrane region" description="Helical" evidence="7">
    <location>
        <begin position="175"/>
        <end position="194"/>
    </location>
</feature>
<dbReference type="PANTHER" id="PTHR13439">
    <property type="entry name" value="CT120 PROTEIN"/>
    <property type="match status" value="1"/>
</dbReference>
<dbReference type="Pfam" id="PF03798">
    <property type="entry name" value="TRAM_LAG1_CLN8"/>
    <property type="match status" value="1"/>
</dbReference>
<evidence type="ECO:0000256" key="6">
    <source>
        <dbReference type="SAM" id="MobiDB-lite"/>
    </source>
</evidence>
<keyword evidence="10" id="KW-1185">Reference proteome</keyword>
<organism evidence="9 10">
    <name type="scientific">Menidia menidia</name>
    <name type="common">Atlantic silverside</name>
    <dbReference type="NCBI Taxonomy" id="238744"/>
    <lineage>
        <taxon>Eukaryota</taxon>
        <taxon>Metazoa</taxon>
        <taxon>Chordata</taxon>
        <taxon>Craniata</taxon>
        <taxon>Vertebrata</taxon>
        <taxon>Euteleostomi</taxon>
        <taxon>Actinopterygii</taxon>
        <taxon>Neopterygii</taxon>
        <taxon>Teleostei</taxon>
        <taxon>Neoteleostei</taxon>
        <taxon>Acanthomorphata</taxon>
        <taxon>Ovalentaria</taxon>
        <taxon>Atherinomorphae</taxon>
        <taxon>Atheriniformes</taxon>
        <taxon>Atherinopsidae</taxon>
        <taxon>Menidiinae</taxon>
        <taxon>Menidia</taxon>
    </lineage>
</organism>
<dbReference type="GO" id="GO:0006644">
    <property type="term" value="P:phospholipid metabolic process"/>
    <property type="evidence" value="ECO:0007669"/>
    <property type="project" value="TreeGrafter"/>
</dbReference>
<dbReference type="PROSITE" id="PS50922">
    <property type="entry name" value="TLC"/>
    <property type="match status" value="1"/>
</dbReference>
<evidence type="ECO:0000256" key="4">
    <source>
        <dbReference type="ARBA" id="ARBA00023136"/>
    </source>
</evidence>
<evidence type="ECO:0000313" key="9">
    <source>
        <dbReference type="EMBL" id="CAG5866265.1"/>
    </source>
</evidence>
<dbReference type="GO" id="GO:0007399">
    <property type="term" value="P:nervous system development"/>
    <property type="evidence" value="ECO:0007669"/>
    <property type="project" value="TreeGrafter"/>
</dbReference>
<evidence type="ECO:0000259" key="8">
    <source>
        <dbReference type="PROSITE" id="PS50922"/>
    </source>
</evidence>
<proteinExistence type="predicted"/>
<keyword evidence="4 5" id="KW-0472">Membrane</keyword>
<keyword evidence="2 5" id="KW-0812">Transmembrane</keyword>
<dbReference type="EMBL" id="CAJRST010002224">
    <property type="protein sequence ID" value="CAG5866265.1"/>
    <property type="molecule type" value="Genomic_DNA"/>
</dbReference>
<evidence type="ECO:0000313" key="10">
    <source>
        <dbReference type="Proteomes" id="UP000677803"/>
    </source>
</evidence>
<protein>
    <submittedName>
        <fullName evidence="9">(Atlantic silverside) hypothetical protein</fullName>
    </submittedName>
</protein>
<dbReference type="Proteomes" id="UP000677803">
    <property type="component" value="Unassembled WGS sequence"/>
</dbReference>
<comment type="subcellular location">
    <subcellularLocation>
        <location evidence="1">Membrane</location>
        <topology evidence="1">Multi-pass membrane protein</topology>
    </subcellularLocation>
</comment>
<evidence type="ECO:0000256" key="1">
    <source>
        <dbReference type="ARBA" id="ARBA00004141"/>
    </source>
</evidence>
<reference evidence="9" key="1">
    <citation type="submission" date="2021-05" db="EMBL/GenBank/DDBJ databases">
        <authorList>
            <person name="Tigano A."/>
        </authorList>
    </citation>
    <scope>NUCLEOTIDE SEQUENCE</scope>
</reference>
<evidence type="ECO:0000256" key="7">
    <source>
        <dbReference type="SAM" id="Phobius"/>
    </source>
</evidence>
<dbReference type="GO" id="GO:0055088">
    <property type="term" value="P:lipid homeostasis"/>
    <property type="evidence" value="ECO:0007669"/>
    <property type="project" value="TreeGrafter"/>
</dbReference>
<dbReference type="InterPro" id="IPR006634">
    <property type="entry name" value="TLC-dom"/>
</dbReference>
<evidence type="ECO:0000256" key="2">
    <source>
        <dbReference type="ARBA" id="ARBA00022692"/>
    </source>
</evidence>
<dbReference type="AlphaFoldDB" id="A0A8S4AH47"/>
<name>A0A8S4AH47_9TELE</name>
<dbReference type="GO" id="GO:0005783">
    <property type="term" value="C:endoplasmic reticulum"/>
    <property type="evidence" value="ECO:0007669"/>
    <property type="project" value="TreeGrafter"/>
</dbReference>
<dbReference type="PANTHER" id="PTHR13439:SF7">
    <property type="entry name" value="PROTEIN CLN8"/>
    <property type="match status" value="1"/>
</dbReference>
<feature type="transmembrane region" description="Helical" evidence="7">
    <location>
        <begin position="305"/>
        <end position="322"/>
    </location>
</feature>
<feature type="transmembrane region" description="Helical" evidence="7">
    <location>
        <begin position="231"/>
        <end position="253"/>
    </location>
</feature>
<sequence>MPGCWQSGDVPLLLPEWQADGGDRLGLTYAGLEETRALLRAPNGRMMLSSRHACTTWSTHFHVNLPSQGSLSSDTMASEQASPPSHPSPEYFSWDYRLQLIGLGFGFYTAIFLLTHLLSLILCRTYNSLLNKEKVFWNLAATRAVFGIQSSVAGLRALTENSELTRDRVRGQEDWSWFHVLTATGFFVFENAALHASSVIFRSFDLPLAVHHFCALSGFAGAVVWDSQGHFLAMVTLLLEMSTPFTCISWMLLKAGWACTLFWRVNQWVMIHMFHCRMVLTYYMWWVTVTHWAEINAHIALPQRLLFFSGLALLTVIINPIWTHKKTMQLLNPVDWNFGNKPAPSNGSTEGPSKVSMKQHAN</sequence>
<feature type="transmembrane region" description="Helical" evidence="7">
    <location>
        <begin position="265"/>
        <end position="285"/>
    </location>
</feature>